<reference evidence="2 3" key="1">
    <citation type="journal article" date="2019" name="Int. J. Syst. Evol. Microbiol.">
        <title>The Global Catalogue of Microorganisms (GCM) 10K type strain sequencing project: providing services to taxonomists for standard genome sequencing and annotation.</title>
        <authorList>
            <consortium name="The Broad Institute Genomics Platform"/>
            <consortium name="The Broad Institute Genome Sequencing Center for Infectious Disease"/>
            <person name="Wu L."/>
            <person name="Ma J."/>
        </authorList>
    </citation>
    <scope>NUCLEOTIDE SEQUENCE [LARGE SCALE GENOMIC DNA]</scope>
    <source>
        <strain evidence="2 3">JCM 10425</strain>
    </source>
</reference>
<gene>
    <name evidence="2" type="ORF">GCM10009539_02460</name>
</gene>
<comment type="caution">
    <text evidence="2">The sequence shown here is derived from an EMBL/GenBank/DDBJ whole genome shotgun (WGS) entry which is preliminary data.</text>
</comment>
<sequence length="67" mass="7032">MQAFAGFGLLLAGTVVTLLPGRFVRAEQWQYGVVAGRRGGQVLVRAALVLVGVTLAVSGIALLVRMH</sequence>
<organism evidence="2 3">
    <name type="scientific">Cryptosporangium japonicum</name>
    <dbReference type="NCBI Taxonomy" id="80872"/>
    <lineage>
        <taxon>Bacteria</taxon>
        <taxon>Bacillati</taxon>
        <taxon>Actinomycetota</taxon>
        <taxon>Actinomycetes</taxon>
        <taxon>Cryptosporangiales</taxon>
        <taxon>Cryptosporangiaceae</taxon>
        <taxon>Cryptosporangium</taxon>
    </lineage>
</organism>
<feature type="transmembrane region" description="Helical" evidence="1">
    <location>
        <begin position="42"/>
        <end position="64"/>
    </location>
</feature>
<dbReference type="Proteomes" id="UP001500967">
    <property type="component" value="Unassembled WGS sequence"/>
</dbReference>
<dbReference type="EMBL" id="BAAAGX010000002">
    <property type="protein sequence ID" value="GAA0220742.1"/>
    <property type="molecule type" value="Genomic_DNA"/>
</dbReference>
<evidence type="ECO:0000313" key="3">
    <source>
        <dbReference type="Proteomes" id="UP001500967"/>
    </source>
</evidence>
<name>A0ABN0TG70_9ACTN</name>
<keyword evidence="1" id="KW-0812">Transmembrane</keyword>
<accession>A0ABN0TG70</accession>
<keyword evidence="1" id="KW-1133">Transmembrane helix</keyword>
<keyword evidence="1" id="KW-0472">Membrane</keyword>
<proteinExistence type="predicted"/>
<keyword evidence="3" id="KW-1185">Reference proteome</keyword>
<evidence type="ECO:0000313" key="2">
    <source>
        <dbReference type="EMBL" id="GAA0220742.1"/>
    </source>
</evidence>
<protein>
    <submittedName>
        <fullName evidence="2">Uncharacterized protein</fullName>
    </submittedName>
</protein>
<evidence type="ECO:0000256" key="1">
    <source>
        <dbReference type="SAM" id="Phobius"/>
    </source>
</evidence>
<dbReference type="RefSeq" id="WP_344646836.1">
    <property type="nucleotide sequence ID" value="NZ_BAAAGX010000002.1"/>
</dbReference>